<evidence type="ECO:0000256" key="2">
    <source>
        <dbReference type="ARBA" id="ARBA00022741"/>
    </source>
</evidence>
<comment type="similarity">
    <text evidence="1">Belongs to the DNA2/NAM7 helicase family.</text>
</comment>
<evidence type="ECO:0000256" key="5">
    <source>
        <dbReference type="ARBA" id="ARBA00022840"/>
    </source>
</evidence>
<organism evidence="8 9">
    <name type="scientific">Lasiosphaeria hispida</name>
    <dbReference type="NCBI Taxonomy" id="260671"/>
    <lineage>
        <taxon>Eukaryota</taxon>
        <taxon>Fungi</taxon>
        <taxon>Dikarya</taxon>
        <taxon>Ascomycota</taxon>
        <taxon>Pezizomycotina</taxon>
        <taxon>Sordariomycetes</taxon>
        <taxon>Sordariomycetidae</taxon>
        <taxon>Sordariales</taxon>
        <taxon>Lasiosphaeriaceae</taxon>
        <taxon>Lasiosphaeria</taxon>
    </lineage>
</organism>
<name>A0AAJ0HN48_9PEZI</name>
<keyword evidence="3 8" id="KW-0378">Hydrolase</keyword>
<gene>
    <name evidence="8" type="ORF">B0T25DRAFT_604573</name>
</gene>
<evidence type="ECO:0000313" key="9">
    <source>
        <dbReference type="Proteomes" id="UP001275084"/>
    </source>
</evidence>
<keyword evidence="4" id="KW-0347">Helicase</keyword>
<dbReference type="PANTHER" id="PTHR43788:SF8">
    <property type="entry name" value="DNA-BINDING PROTEIN SMUBP-2"/>
    <property type="match status" value="1"/>
</dbReference>
<dbReference type="InterPro" id="IPR027417">
    <property type="entry name" value="P-loop_NTPase"/>
</dbReference>
<reference evidence="8" key="1">
    <citation type="journal article" date="2023" name="Mol. Phylogenet. Evol.">
        <title>Genome-scale phylogeny and comparative genomics of the fungal order Sordariales.</title>
        <authorList>
            <person name="Hensen N."/>
            <person name="Bonometti L."/>
            <person name="Westerberg I."/>
            <person name="Brannstrom I.O."/>
            <person name="Guillou S."/>
            <person name="Cros-Aarteil S."/>
            <person name="Calhoun S."/>
            <person name="Haridas S."/>
            <person name="Kuo A."/>
            <person name="Mondo S."/>
            <person name="Pangilinan J."/>
            <person name="Riley R."/>
            <person name="LaButti K."/>
            <person name="Andreopoulos B."/>
            <person name="Lipzen A."/>
            <person name="Chen C."/>
            <person name="Yan M."/>
            <person name="Daum C."/>
            <person name="Ng V."/>
            <person name="Clum A."/>
            <person name="Steindorff A."/>
            <person name="Ohm R.A."/>
            <person name="Martin F."/>
            <person name="Silar P."/>
            <person name="Natvig D.O."/>
            <person name="Lalanne C."/>
            <person name="Gautier V."/>
            <person name="Ament-Velasquez S.L."/>
            <person name="Kruys A."/>
            <person name="Hutchinson M.I."/>
            <person name="Powell A.J."/>
            <person name="Barry K."/>
            <person name="Miller A.N."/>
            <person name="Grigoriev I.V."/>
            <person name="Debuchy R."/>
            <person name="Gladieux P."/>
            <person name="Hiltunen Thoren M."/>
            <person name="Johannesson H."/>
        </authorList>
    </citation>
    <scope>NUCLEOTIDE SEQUENCE</scope>
    <source>
        <strain evidence="8">CBS 955.72</strain>
    </source>
</reference>
<dbReference type="PANTHER" id="PTHR43788">
    <property type="entry name" value="DNA2/NAM7 HELICASE FAMILY MEMBER"/>
    <property type="match status" value="1"/>
</dbReference>
<evidence type="ECO:0000259" key="7">
    <source>
        <dbReference type="Pfam" id="PF13087"/>
    </source>
</evidence>
<sequence>MSSHEYAAAIALDGLDGRCIGDTRPGFNGPGSVAVVFNISTLALPELDPWLGFTLLVPLGSDNEDTGFGVKFEPDTKNGRVKLAAHHHINIKFPRGKCGITFAKVGANDPLPLGLRRVPNLSRVEAKLHQGAFVKVEGFGMPFAHHGKLSEGWINDDLTLFGETLLRLLQRRSYTFLVSTHASILERAFNRGLPPPVDYPYGDDHSWNLERYRRVIPAAESTVQYNPAFAFKNDNAHLACVTQGQVQEIFWLNETVRELRATKLPAYFVPLNIRGPSGTSQFFAIIYRTNEFVERYKDHWSRVVQKEYLHLVLHKNWDASVNDTKESKQDQDGSGKWPRKFQAQVIQFPEHFSELTKHNTGASQYCRFILAVRCPRLKELQYFSKSSKALSALKNCVSLSFDIGLDDVKRKVKAVCQFTPDAAPLPPAGYNEEIRMRIHRDLVCGGTGLYDILVPRPDMKIVSQMIGQPDTLEICQIRSVPAVNFLDIPDKSLVDALVLEAISEDVERYRTYLSNRPFGLGLIAAPGGTGKTTALCEATLAMVFNSNIRKVFGSGPTHVAVSNFAERLYCRGAVVVDRCNVEKRGTETRVRRPLVVRGQRLDREVEAFINVLKSDSADDSAVACLSWTPTSNWTYALSPVNWLLVTIGSEAARRSTTKHAVVNLHPDDSKFLHDLRNEMDQDESWSRFFQVVRGEIDWQQYRLGEVIEDNEIEKLLIRIISNADVVLTTPGTAIYPTYSQVKLGAKGIVVDEAGCMNRADLYSIWGNTLRPLFMAGDIMQLRPASYEPRNKFRVDAQMSALEFFQGAGFPVYRLRTQLRMCNGMFDLARNLVYKDVEMKYGPFSSIDQPQHAIGRAFENWLINTCNFSDLKPSEVGTLEPVWMHTPGAYVGQAGTSRFSPNQVDAALELLSDFVRGTGVDASNIVVIAPYKPNVNYGNRQLFDGCYPALTKMPPLLTADSFQGREGQMAVVIFGTSRETGPGFTSDENRLNVMITRQQSALLMVGDMGVTGLLNDSKDFGTFKSASKFNAKVLHELLKIMIKRSRYFKKEASGGQVDTRFAADFDWF</sequence>
<accession>A0AAJ0HN48</accession>
<dbReference type="AlphaFoldDB" id="A0AAJ0HN48"/>
<proteinExistence type="inferred from homology"/>
<keyword evidence="5" id="KW-0067">ATP-binding</keyword>
<dbReference type="EMBL" id="JAUIQD010000003">
    <property type="protein sequence ID" value="KAK3357634.1"/>
    <property type="molecule type" value="Genomic_DNA"/>
</dbReference>
<dbReference type="GO" id="GO:0043139">
    <property type="term" value="F:5'-3' DNA helicase activity"/>
    <property type="evidence" value="ECO:0007669"/>
    <property type="project" value="TreeGrafter"/>
</dbReference>
<evidence type="ECO:0000256" key="4">
    <source>
        <dbReference type="ARBA" id="ARBA00022806"/>
    </source>
</evidence>
<feature type="domain" description="DNA2/NAM7 helicase helicase" evidence="6">
    <location>
        <begin position="512"/>
        <end position="783"/>
    </location>
</feature>
<dbReference type="Pfam" id="PF13087">
    <property type="entry name" value="AAA_12"/>
    <property type="match status" value="1"/>
</dbReference>
<dbReference type="InterPro" id="IPR041679">
    <property type="entry name" value="DNA2/NAM7-like_C"/>
</dbReference>
<dbReference type="Gene3D" id="3.40.50.300">
    <property type="entry name" value="P-loop containing nucleotide triphosphate hydrolases"/>
    <property type="match status" value="2"/>
</dbReference>
<dbReference type="Pfam" id="PF13086">
    <property type="entry name" value="AAA_11"/>
    <property type="match status" value="1"/>
</dbReference>
<evidence type="ECO:0000313" key="8">
    <source>
        <dbReference type="EMBL" id="KAK3357634.1"/>
    </source>
</evidence>
<dbReference type="InterPro" id="IPR050534">
    <property type="entry name" value="Coronavir_polyprotein_1ab"/>
</dbReference>
<feature type="domain" description="DNA2/NAM7 helicase-like C-terminal" evidence="7">
    <location>
        <begin position="799"/>
        <end position="1007"/>
    </location>
</feature>
<evidence type="ECO:0000256" key="1">
    <source>
        <dbReference type="ARBA" id="ARBA00007913"/>
    </source>
</evidence>
<protein>
    <submittedName>
        <fullName evidence="8">P-loop containing nucleoside triphosphate hydrolase protein</fullName>
    </submittedName>
</protein>
<keyword evidence="9" id="KW-1185">Reference proteome</keyword>
<dbReference type="GO" id="GO:0005524">
    <property type="term" value="F:ATP binding"/>
    <property type="evidence" value="ECO:0007669"/>
    <property type="project" value="UniProtKB-KW"/>
</dbReference>
<dbReference type="GO" id="GO:0016787">
    <property type="term" value="F:hydrolase activity"/>
    <property type="evidence" value="ECO:0007669"/>
    <property type="project" value="UniProtKB-KW"/>
</dbReference>
<dbReference type="SUPFAM" id="SSF52540">
    <property type="entry name" value="P-loop containing nucleoside triphosphate hydrolases"/>
    <property type="match status" value="1"/>
</dbReference>
<reference evidence="8" key="2">
    <citation type="submission" date="2023-06" db="EMBL/GenBank/DDBJ databases">
        <authorList>
            <consortium name="Lawrence Berkeley National Laboratory"/>
            <person name="Haridas S."/>
            <person name="Hensen N."/>
            <person name="Bonometti L."/>
            <person name="Westerberg I."/>
            <person name="Brannstrom I.O."/>
            <person name="Guillou S."/>
            <person name="Cros-Aarteil S."/>
            <person name="Calhoun S."/>
            <person name="Kuo A."/>
            <person name="Mondo S."/>
            <person name="Pangilinan J."/>
            <person name="Riley R."/>
            <person name="Labutti K."/>
            <person name="Andreopoulos B."/>
            <person name="Lipzen A."/>
            <person name="Chen C."/>
            <person name="Yanf M."/>
            <person name="Daum C."/>
            <person name="Ng V."/>
            <person name="Clum A."/>
            <person name="Steindorff A."/>
            <person name="Ohm R."/>
            <person name="Martin F."/>
            <person name="Silar P."/>
            <person name="Natvig D."/>
            <person name="Lalanne C."/>
            <person name="Gautier V."/>
            <person name="Ament-Velasquez S.L."/>
            <person name="Kruys A."/>
            <person name="Hutchinson M.I."/>
            <person name="Powell A.J."/>
            <person name="Barry K."/>
            <person name="Miller A.N."/>
            <person name="Grigoriev I.V."/>
            <person name="Debuchy R."/>
            <person name="Gladieux P."/>
            <person name="Thoren M.H."/>
            <person name="Johannesson H."/>
        </authorList>
    </citation>
    <scope>NUCLEOTIDE SEQUENCE</scope>
    <source>
        <strain evidence="8">CBS 955.72</strain>
    </source>
</reference>
<evidence type="ECO:0000256" key="3">
    <source>
        <dbReference type="ARBA" id="ARBA00022801"/>
    </source>
</evidence>
<comment type="caution">
    <text evidence="8">The sequence shown here is derived from an EMBL/GenBank/DDBJ whole genome shotgun (WGS) entry which is preliminary data.</text>
</comment>
<dbReference type="InterPro" id="IPR041677">
    <property type="entry name" value="DNA2/NAM7_AAA_11"/>
</dbReference>
<keyword evidence="2" id="KW-0547">Nucleotide-binding</keyword>
<evidence type="ECO:0000259" key="6">
    <source>
        <dbReference type="Pfam" id="PF13086"/>
    </source>
</evidence>
<dbReference type="Proteomes" id="UP001275084">
    <property type="component" value="Unassembled WGS sequence"/>
</dbReference>